<feature type="non-terminal residue" evidence="2">
    <location>
        <position position="1"/>
    </location>
</feature>
<keyword evidence="3" id="KW-1185">Reference proteome</keyword>
<reference evidence="2 3" key="1">
    <citation type="submission" date="2022-05" db="EMBL/GenBank/DDBJ databases">
        <authorList>
            <consortium name="Genoscope - CEA"/>
            <person name="William W."/>
        </authorList>
    </citation>
    <scope>NUCLEOTIDE SEQUENCE [LARGE SCALE GENOMIC DNA]</scope>
</reference>
<dbReference type="Proteomes" id="UP001159405">
    <property type="component" value="Unassembled WGS sequence"/>
</dbReference>
<protein>
    <recommendedName>
        <fullName evidence="1">BTB domain-containing protein</fullName>
    </recommendedName>
</protein>
<accession>A0ABN8RCZ1</accession>
<evidence type="ECO:0000313" key="2">
    <source>
        <dbReference type="EMBL" id="CAH3176892.1"/>
    </source>
</evidence>
<evidence type="ECO:0000259" key="1">
    <source>
        <dbReference type="Pfam" id="PF00651"/>
    </source>
</evidence>
<dbReference type="InterPro" id="IPR000210">
    <property type="entry name" value="BTB/POZ_dom"/>
</dbReference>
<gene>
    <name evidence="2" type="ORF">PLOB_00018526</name>
</gene>
<dbReference type="Gene3D" id="3.30.710.10">
    <property type="entry name" value="Potassium Channel Kv1.1, Chain A"/>
    <property type="match status" value="1"/>
</dbReference>
<organism evidence="2 3">
    <name type="scientific">Porites lobata</name>
    <dbReference type="NCBI Taxonomy" id="104759"/>
    <lineage>
        <taxon>Eukaryota</taxon>
        <taxon>Metazoa</taxon>
        <taxon>Cnidaria</taxon>
        <taxon>Anthozoa</taxon>
        <taxon>Hexacorallia</taxon>
        <taxon>Scleractinia</taxon>
        <taxon>Fungiina</taxon>
        <taxon>Poritidae</taxon>
        <taxon>Porites</taxon>
    </lineage>
</organism>
<feature type="domain" description="BTB" evidence="1">
    <location>
        <begin position="22"/>
        <end position="107"/>
    </location>
</feature>
<proteinExistence type="predicted"/>
<evidence type="ECO:0000313" key="3">
    <source>
        <dbReference type="Proteomes" id="UP001159405"/>
    </source>
</evidence>
<dbReference type="Pfam" id="PF00651">
    <property type="entry name" value="BTB"/>
    <property type="match status" value="1"/>
</dbReference>
<comment type="caution">
    <text evidence="2">The sequence shown here is derived from an EMBL/GenBank/DDBJ whole genome shotgun (WGS) entry which is preliminary data.</text>
</comment>
<dbReference type="EMBL" id="CALNXK010000218">
    <property type="protein sequence ID" value="CAH3176892.1"/>
    <property type="molecule type" value="Genomic_DNA"/>
</dbReference>
<name>A0ABN8RCZ1_9CNID</name>
<dbReference type="InterPro" id="IPR011333">
    <property type="entry name" value="SKP1/BTB/POZ_sf"/>
</dbReference>
<sequence>VKRKRFARLLQTMAIQRRHVSCGRREISFSSQYLGNVVPVFTTMFAAGTDNLFSLPGKKSAEIKEMLLVIYPTSGKPIDQTNYAFLLDLATEYKMMKLTEKCENYLILRLEKENSQFQLGQNPFVIRLEKEASQFPRQFPAFDPEKDFIDKCLELLNIGQNYGLDRLQSACIELAMRFKFQKLTTDGSYKNISVSNRERILEGMVRRTEEELKTKEQMIKSKDDRDSRAKEKAVAAVKELENIIYIVFVVCKANYLAATIHEKLNCISRSNGEFRKLAGLLKDLHDKLTGLCYDF</sequence>